<dbReference type="GO" id="GO:0005886">
    <property type="term" value="C:plasma membrane"/>
    <property type="evidence" value="ECO:0007669"/>
    <property type="project" value="UniProtKB-SubCell"/>
</dbReference>
<dbReference type="SUPFAM" id="SSF161098">
    <property type="entry name" value="MetI-like"/>
    <property type="match status" value="1"/>
</dbReference>
<comment type="similarity">
    <text evidence="7">Belongs to the binding-protein-dependent transport system permease family.</text>
</comment>
<dbReference type="GO" id="GO:0055085">
    <property type="term" value="P:transmembrane transport"/>
    <property type="evidence" value="ECO:0007669"/>
    <property type="project" value="InterPro"/>
</dbReference>
<comment type="caution">
    <text evidence="9">The sequence shown here is derived from an EMBL/GenBank/DDBJ whole genome shotgun (WGS) entry which is preliminary data.</text>
</comment>
<feature type="transmembrane region" description="Helical" evidence="7">
    <location>
        <begin position="242"/>
        <end position="263"/>
    </location>
</feature>
<dbReference type="InterPro" id="IPR000515">
    <property type="entry name" value="MetI-like"/>
</dbReference>
<dbReference type="EMBL" id="SMRT01000014">
    <property type="protein sequence ID" value="TDF94170.1"/>
    <property type="molecule type" value="Genomic_DNA"/>
</dbReference>
<sequence>MTENSQRISISRIIVYIVSYLFVVIWLLPLLWMVFTSLKPAGSAVTVLTELISPPFTWANFEFVTSNASVWRWTWNSTVIAVITTAGTLAMTSLAAFALSRLRFRGKTFVFWLIIGGLMVPTEATIIPLFQMMIDNGLVNSYSSIILPSLAAPLGVMILKQFYDGIPNELVEAAKIDGAGLIRIYASIFVPLSRSSMAALAIFTFISSWNNFLWPFLAISDENMMTLPIGIPLFQGTYQIELTIPMAANVLASFPAILVFIIFQKHIIKGITMTGIKG</sequence>
<evidence type="ECO:0000256" key="6">
    <source>
        <dbReference type="ARBA" id="ARBA00023136"/>
    </source>
</evidence>
<feature type="transmembrane region" description="Helical" evidence="7">
    <location>
        <begin position="109"/>
        <end position="130"/>
    </location>
</feature>
<dbReference type="PANTHER" id="PTHR43744">
    <property type="entry name" value="ABC TRANSPORTER PERMEASE PROTEIN MG189-RELATED-RELATED"/>
    <property type="match status" value="1"/>
</dbReference>
<organism evidence="9 10">
    <name type="scientific">Paenibacillus piri</name>
    <dbReference type="NCBI Taxonomy" id="2547395"/>
    <lineage>
        <taxon>Bacteria</taxon>
        <taxon>Bacillati</taxon>
        <taxon>Bacillota</taxon>
        <taxon>Bacilli</taxon>
        <taxon>Bacillales</taxon>
        <taxon>Paenibacillaceae</taxon>
        <taxon>Paenibacillus</taxon>
    </lineage>
</organism>
<dbReference type="InterPro" id="IPR035906">
    <property type="entry name" value="MetI-like_sf"/>
</dbReference>
<dbReference type="OrthoDB" id="9771544at2"/>
<evidence type="ECO:0000256" key="3">
    <source>
        <dbReference type="ARBA" id="ARBA00022475"/>
    </source>
</evidence>
<keyword evidence="5 7" id="KW-1133">Transmembrane helix</keyword>
<dbReference type="Proteomes" id="UP000295636">
    <property type="component" value="Unassembled WGS sequence"/>
</dbReference>
<evidence type="ECO:0000313" key="9">
    <source>
        <dbReference type="EMBL" id="TDF94170.1"/>
    </source>
</evidence>
<evidence type="ECO:0000256" key="7">
    <source>
        <dbReference type="RuleBase" id="RU363032"/>
    </source>
</evidence>
<reference evidence="9 10" key="1">
    <citation type="submission" date="2019-03" db="EMBL/GenBank/DDBJ databases">
        <title>This is whole genome sequence of Paenibacillus sp MS74 strain.</title>
        <authorList>
            <person name="Trinh H.N."/>
        </authorList>
    </citation>
    <scope>NUCLEOTIDE SEQUENCE [LARGE SCALE GENOMIC DNA]</scope>
    <source>
        <strain evidence="9 10">MS74</strain>
    </source>
</reference>
<comment type="subcellular location">
    <subcellularLocation>
        <location evidence="1 7">Cell membrane</location>
        <topology evidence="1 7">Multi-pass membrane protein</topology>
    </subcellularLocation>
</comment>
<dbReference type="AlphaFoldDB" id="A0A4R5KIQ8"/>
<accession>A0A4R5KIQ8</accession>
<dbReference type="PANTHER" id="PTHR43744:SF12">
    <property type="entry name" value="ABC TRANSPORTER PERMEASE PROTEIN MG189-RELATED"/>
    <property type="match status" value="1"/>
</dbReference>
<keyword evidence="3" id="KW-1003">Cell membrane</keyword>
<proteinExistence type="inferred from homology"/>
<feature type="transmembrane region" description="Helical" evidence="7">
    <location>
        <begin position="13"/>
        <end position="35"/>
    </location>
</feature>
<feature type="transmembrane region" description="Helical" evidence="7">
    <location>
        <begin position="73"/>
        <end position="97"/>
    </location>
</feature>
<feature type="domain" description="ABC transmembrane type-1" evidence="8">
    <location>
        <begin position="74"/>
        <end position="263"/>
    </location>
</feature>
<keyword evidence="10" id="KW-1185">Reference proteome</keyword>
<evidence type="ECO:0000313" key="10">
    <source>
        <dbReference type="Proteomes" id="UP000295636"/>
    </source>
</evidence>
<dbReference type="PROSITE" id="PS50928">
    <property type="entry name" value="ABC_TM1"/>
    <property type="match status" value="1"/>
</dbReference>
<keyword evidence="4 7" id="KW-0812">Transmembrane</keyword>
<feature type="transmembrane region" description="Helical" evidence="7">
    <location>
        <begin position="184"/>
        <end position="206"/>
    </location>
</feature>
<dbReference type="Pfam" id="PF00528">
    <property type="entry name" value="BPD_transp_1"/>
    <property type="match status" value="1"/>
</dbReference>
<protein>
    <submittedName>
        <fullName evidence="9">Carbohydrate ABC transporter permease</fullName>
    </submittedName>
</protein>
<name>A0A4R5KIQ8_9BACL</name>
<evidence type="ECO:0000256" key="5">
    <source>
        <dbReference type="ARBA" id="ARBA00022989"/>
    </source>
</evidence>
<dbReference type="Gene3D" id="1.10.3720.10">
    <property type="entry name" value="MetI-like"/>
    <property type="match status" value="1"/>
</dbReference>
<evidence type="ECO:0000256" key="1">
    <source>
        <dbReference type="ARBA" id="ARBA00004651"/>
    </source>
</evidence>
<evidence type="ECO:0000256" key="4">
    <source>
        <dbReference type="ARBA" id="ARBA00022692"/>
    </source>
</evidence>
<keyword evidence="2 7" id="KW-0813">Transport</keyword>
<evidence type="ECO:0000259" key="8">
    <source>
        <dbReference type="PROSITE" id="PS50928"/>
    </source>
</evidence>
<feature type="transmembrane region" description="Helical" evidence="7">
    <location>
        <begin position="142"/>
        <end position="163"/>
    </location>
</feature>
<dbReference type="CDD" id="cd06261">
    <property type="entry name" value="TM_PBP2"/>
    <property type="match status" value="1"/>
</dbReference>
<dbReference type="RefSeq" id="WP_133233340.1">
    <property type="nucleotide sequence ID" value="NZ_SMRT01000014.1"/>
</dbReference>
<evidence type="ECO:0000256" key="2">
    <source>
        <dbReference type="ARBA" id="ARBA00022448"/>
    </source>
</evidence>
<keyword evidence="6 7" id="KW-0472">Membrane</keyword>
<gene>
    <name evidence="9" type="ORF">E1757_25105</name>
</gene>